<keyword evidence="3" id="KW-0804">Transcription</keyword>
<dbReference type="InterPro" id="IPR009072">
    <property type="entry name" value="Histone-fold"/>
</dbReference>
<dbReference type="Pfam" id="PF07524">
    <property type="entry name" value="Bromo_TP"/>
    <property type="match status" value="1"/>
</dbReference>
<dbReference type="Proteomes" id="UP001558713">
    <property type="component" value="Unassembled WGS sequence"/>
</dbReference>
<evidence type="ECO:0000313" key="7">
    <source>
        <dbReference type="EMBL" id="KAL1204985.1"/>
    </source>
</evidence>
<dbReference type="EMBL" id="JBANAX010000525">
    <property type="protein sequence ID" value="KAL1204985.1"/>
    <property type="molecule type" value="Genomic_DNA"/>
</dbReference>
<keyword evidence="2" id="KW-0805">Transcription regulation</keyword>
<evidence type="ECO:0000256" key="4">
    <source>
        <dbReference type="ARBA" id="ARBA00023242"/>
    </source>
</evidence>
<name>A0ABD1AZ28_CARAN</name>
<comment type="caution">
    <text evidence="7">The sequence shown here is derived from an EMBL/GenBank/DDBJ whole genome shotgun (WGS) entry which is preliminary data.</text>
</comment>
<evidence type="ECO:0000256" key="3">
    <source>
        <dbReference type="ARBA" id="ARBA00023163"/>
    </source>
</evidence>
<reference evidence="7 8" key="1">
    <citation type="submission" date="2024-04" db="EMBL/GenBank/DDBJ databases">
        <title>Genome assembly C_amara_ONT_v2.</title>
        <authorList>
            <person name="Yant L."/>
            <person name="Moore C."/>
            <person name="Slenker M."/>
        </authorList>
    </citation>
    <scope>NUCLEOTIDE SEQUENCE [LARGE SCALE GENOMIC DNA]</scope>
    <source>
        <tissue evidence="7">Leaf</tissue>
    </source>
</reference>
<keyword evidence="4" id="KW-0539">Nucleus</keyword>
<evidence type="ECO:0000256" key="5">
    <source>
        <dbReference type="SAM" id="MobiDB-lite"/>
    </source>
</evidence>
<dbReference type="SUPFAM" id="SSF47113">
    <property type="entry name" value="Histone-fold"/>
    <property type="match status" value="1"/>
</dbReference>
<feature type="domain" description="Bromodomain associated" evidence="6">
    <location>
        <begin position="22"/>
        <end position="98"/>
    </location>
</feature>
<gene>
    <name evidence="7" type="ORF">V5N11_016334</name>
</gene>
<accession>A0ABD1AZ28</accession>
<protein>
    <submittedName>
        <fullName evidence="7">Transcription initiation factor TFIID subunit 8</fullName>
    </submittedName>
</protein>
<dbReference type="Gene3D" id="1.10.20.10">
    <property type="entry name" value="Histone, subunit A"/>
    <property type="match status" value="1"/>
</dbReference>
<dbReference type="AlphaFoldDB" id="A0ABD1AZ28"/>
<dbReference type="PANTHER" id="PTHR46338:SF13">
    <property type="entry name" value="TRANSCRIPTION INITIATION FACTOR TFIID SUBUNIT 8-LIKE"/>
    <property type="match status" value="1"/>
</dbReference>
<proteinExistence type="predicted"/>
<evidence type="ECO:0000259" key="6">
    <source>
        <dbReference type="SMART" id="SM00576"/>
    </source>
</evidence>
<dbReference type="CDD" id="cd00076">
    <property type="entry name" value="HFD_SF"/>
    <property type="match status" value="1"/>
</dbReference>
<keyword evidence="8" id="KW-1185">Reference proteome</keyword>
<dbReference type="GO" id="GO:0005634">
    <property type="term" value="C:nucleus"/>
    <property type="evidence" value="ECO:0007669"/>
    <property type="project" value="UniProtKB-SubCell"/>
</dbReference>
<evidence type="ECO:0000256" key="2">
    <source>
        <dbReference type="ARBA" id="ARBA00023015"/>
    </source>
</evidence>
<dbReference type="PANTHER" id="PTHR46338">
    <property type="entry name" value="TRANSCRIPTION INITIATION FACTOR TFIID SUBUNIT 8"/>
    <property type="match status" value="1"/>
</dbReference>
<organism evidence="7 8">
    <name type="scientific">Cardamine amara subsp. amara</name>
    <dbReference type="NCBI Taxonomy" id="228776"/>
    <lineage>
        <taxon>Eukaryota</taxon>
        <taxon>Viridiplantae</taxon>
        <taxon>Streptophyta</taxon>
        <taxon>Embryophyta</taxon>
        <taxon>Tracheophyta</taxon>
        <taxon>Spermatophyta</taxon>
        <taxon>Magnoliopsida</taxon>
        <taxon>eudicotyledons</taxon>
        <taxon>Gunneridae</taxon>
        <taxon>Pentapetalae</taxon>
        <taxon>rosids</taxon>
        <taxon>malvids</taxon>
        <taxon>Brassicales</taxon>
        <taxon>Brassicaceae</taxon>
        <taxon>Cardamineae</taxon>
        <taxon>Cardamine</taxon>
    </lineage>
</organism>
<evidence type="ECO:0000256" key="1">
    <source>
        <dbReference type="ARBA" id="ARBA00004123"/>
    </source>
</evidence>
<feature type="region of interest" description="Disordered" evidence="5">
    <location>
        <begin position="138"/>
        <end position="163"/>
    </location>
</feature>
<dbReference type="InterPro" id="IPR037818">
    <property type="entry name" value="TAF8"/>
</dbReference>
<dbReference type="SMART" id="SM00576">
    <property type="entry name" value="BTP"/>
    <property type="match status" value="1"/>
</dbReference>
<dbReference type="InterPro" id="IPR006565">
    <property type="entry name" value="BTP"/>
</dbReference>
<sequence>MKRRRKTRVRFEESNQSATTTAEFSFSLTKIAVSQICRSVGYKAADSSAVNTLTLITTKFLQSLAGLASSFSNRANRTEINLFDIVNALQDISLSTSDWFPGGSTVHDTESNCLIKSGVLRNLSDFVTYAPEIPFAKPLPKQEIDGSSGRDMPRIPLTRSPEMNSVPAWLPPFPDSSLYSERCTEVRSDQLWENSDSVICRETLPENSKSEKSRDRSGGRLPLSRVKVRFKIERDCGDTILERWRDKNDGESGRDVEVKKKIIEEYIDNACIVAGEWRI</sequence>
<comment type="subcellular location">
    <subcellularLocation>
        <location evidence="1">Nucleus</location>
    </subcellularLocation>
</comment>
<evidence type="ECO:0000313" key="8">
    <source>
        <dbReference type="Proteomes" id="UP001558713"/>
    </source>
</evidence>